<dbReference type="SUPFAM" id="SSF48452">
    <property type="entry name" value="TPR-like"/>
    <property type="match status" value="1"/>
</dbReference>
<feature type="chain" id="PRO_5022243951" description="Esterase" evidence="1">
    <location>
        <begin position="22"/>
        <end position="385"/>
    </location>
</feature>
<dbReference type="Gene3D" id="1.25.40.10">
    <property type="entry name" value="Tetratricopeptide repeat domain"/>
    <property type="match status" value="1"/>
</dbReference>
<proteinExistence type="predicted"/>
<evidence type="ECO:0000313" key="2">
    <source>
        <dbReference type="EMBL" id="TQM21670.1"/>
    </source>
</evidence>
<dbReference type="RefSeq" id="WP_142016227.1">
    <property type="nucleotide sequence ID" value="NZ_VFPD01000001.1"/>
</dbReference>
<keyword evidence="1" id="KW-0732">Signal</keyword>
<dbReference type="Pfam" id="PF00756">
    <property type="entry name" value="Esterase"/>
    <property type="match status" value="1"/>
</dbReference>
<dbReference type="SUPFAM" id="SSF53474">
    <property type="entry name" value="alpha/beta-Hydrolases"/>
    <property type="match status" value="1"/>
</dbReference>
<keyword evidence="3" id="KW-1185">Reference proteome</keyword>
<dbReference type="EMBL" id="VFPD01000001">
    <property type="protein sequence ID" value="TQM21670.1"/>
    <property type="molecule type" value="Genomic_DNA"/>
</dbReference>
<sequence length="385" mass="45203">MIKKYLLFLLVFTLATSSLLAQNYERYKILKDTTLNPTSLGFEKKISVIVPIEWQKKSRNKFPLIIVFDRQNKRSNHYILNTIDYLTSNEQIPSSIIISVESEQRYRYLETQYKISDPNGLAMENEKFIFEQLIPLAEREYKASAFRVLIGHSRYGYFTTSLWNSRIKDLNAIISMSPFFTQKNVDLTDSMSEFGKRSFHTKKYYRYGIGNDYPEDFMKMDSVIKKINNPFLDMKGYEFKKADHNATPGLLINTALYEIFEDWSASQSKYISNKQTDLSIKSLLDKEILSNYGVQLNFSLGILNGKGWFFYNEKQYDKAIQAWKILTDSYPNFSEAYLNIIKAKILLQQDYSATVKEFNISLANSEFYKEKEKRDLEMELHEIVK</sequence>
<comment type="caution">
    <text evidence="2">The sequence shown here is derived from an EMBL/GenBank/DDBJ whole genome shotgun (WGS) entry which is preliminary data.</text>
</comment>
<feature type="signal peptide" evidence="1">
    <location>
        <begin position="1"/>
        <end position="21"/>
    </location>
</feature>
<dbReference type="Proteomes" id="UP000316437">
    <property type="component" value="Unassembled WGS sequence"/>
</dbReference>
<evidence type="ECO:0000256" key="1">
    <source>
        <dbReference type="SAM" id="SignalP"/>
    </source>
</evidence>
<name>A0A543EJB6_9FLAO</name>
<dbReference type="Gene3D" id="3.40.50.1820">
    <property type="entry name" value="alpha/beta hydrolase"/>
    <property type="match status" value="1"/>
</dbReference>
<evidence type="ECO:0000313" key="3">
    <source>
        <dbReference type="Proteomes" id="UP000316437"/>
    </source>
</evidence>
<protein>
    <recommendedName>
        <fullName evidence="4">Esterase</fullName>
    </recommendedName>
</protein>
<reference evidence="2 3" key="1">
    <citation type="submission" date="2019-06" db="EMBL/GenBank/DDBJ databases">
        <title>Sorghum-associated microbial communities from plants grown in Nebraska, USA.</title>
        <authorList>
            <person name="Schachtman D."/>
        </authorList>
    </citation>
    <scope>NUCLEOTIDE SEQUENCE [LARGE SCALE GENOMIC DNA]</scope>
    <source>
        <strain evidence="2 3">110</strain>
    </source>
</reference>
<dbReference type="AlphaFoldDB" id="A0A543EJB6"/>
<dbReference type="InterPro" id="IPR011990">
    <property type="entry name" value="TPR-like_helical_dom_sf"/>
</dbReference>
<gene>
    <name evidence="2" type="ORF">FB551_1362</name>
</gene>
<accession>A0A543EJB6</accession>
<dbReference type="InterPro" id="IPR000801">
    <property type="entry name" value="Esterase-like"/>
</dbReference>
<dbReference type="InterPro" id="IPR029058">
    <property type="entry name" value="AB_hydrolase_fold"/>
</dbReference>
<evidence type="ECO:0008006" key="4">
    <source>
        <dbReference type="Google" id="ProtNLM"/>
    </source>
</evidence>
<organism evidence="2 3">
    <name type="scientific">Chryseobacterium aquifrigidense</name>
    <dbReference type="NCBI Taxonomy" id="558021"/>
    <lineage>
        <taxon>Bacteria</taxon>
        <taxon>Pseudomonadati</taxon>
        <taxon>Bacteroidota</taxon>
        <taxon>Flavobacteriia</taxon>
        <taxon>Flavobacteriales</taxon>
        <taxon>Weeksellaceae</taxon>
        <taxon>Chryseobacterium group</taxon>
        <taxon>Chryseobacterium</taxon>
    </lineage>
</organism>